<dbReference type="RefSeq" id="WP_187558936.1">
    <property type="nucleotide sequence ID" value="NZ_JACRTP010000005.1"/>
</dbReference>
<evidence type="ECO:0000256" key="4">
    <source>
        <dbReference type="PROSITE-ProRule" id="PRU00591"/>
    </source>
</evidence>
<dbReference type="Pfam" id="PF01522">
    <property type="entry name" value="Polysacc_deac_1"/>
    <property type="match status" value="1"/>
</dbReference>
<comment type="caution">
    <text evidence="7">The sequence shown here is derived from an EMBL/GenBank/DDBJ whole genome shotgun (WGS) entry which is preliminary data.</text>
</comment>
<feature type="repeat" description="Cell wall-binding" evidence="4">
    <location>
        <begin position="149"/>
        <end position="168"/>
    </location>
</feature>
<evidence type="ECO:0000313" key="8">
    <source>
        <dbReference type="Proteomes" id="UP000661649"/>
    </source>
</evidence>
<evidence type="ECO:0000256" key="1">
    <source>
        <dbReference type="ARBA" id="ARBA00022723"/>
    </source>
</evidence>
<dbReference type="PANTHER" id="PTHR10587:SF133">
    <property type="entry name" value="CHITIN DEACETYLASE 1-RELATED"/>
    <property type="match status" value="1"/>
</dbReference>
<dbReference type="Gene3D" id="2.10.270.10">
    <property type="entry name" value="Cholin Binding"/>
    <property type="match status" value="1"/>
</dbReference>
<feature type="coiled-coil region" evidence="5">
    <location>
        <begin position="6"/>
        <end position="33"/>
    </location>
</feature>
<keyword evidence="1" id="KW-0479">Metal-binding</keyword>
<dbReference type="Gene3D" id="3.20.20.370">
    <property type="entry name" value="Glycoside hydrolase/deacetylase"/>
    <property type="match status" value="1"/>
</dbReference>
<evidence type="ECO:0000256" key="2">
    <source>
        <dbReference type="ARBA" id="ARBA00022737"/>
    </source>
</evidence>
<evidence type="ECO:0000256" key="5">
    <source>
        <dbReference type="SAM" id="Coils"/>
    </source>
</evidence>
<feature type="domain" description="NodB homology" evidence="6">
    <location>
        <begin position="175"/>
        <end position="348"/>
    </location>
</feature>
<proteinExistence type="predicted"/>
<protein>
    <submittedName>
        <fullName evidence="7">Polysaccharide deacetylase family protein</fullName>
    </submittedName>
</protein>
<dbReference type="InterPro" id="IPR018337">
    <property type="entry name" value="Cell_wall/Cho-bd_repeat"/>
</dbReference>
<dbReference type="Pfam" id="PF01473">
    <property type="entry name" value="Choline_bind_1"/>
    <property type="match status" value="2"/>
</dbReference>
<keyword evidence="3" id="KW-0378">Hydrolase</keyword>
<dbReference type="SUPFAM" id="SSF88713">
    <property type="entry name" value="Glycoside hydrolase/deacetylase"/>
    <property type="match status" value="1"/>
</dbReference>
<evidence type="ECO:0000256" key="3">
    <source>
        <dbReference type="ARBA" id="ARBA00022801"/>
    </source>
</evidence>
<name>A0ABR7PDJ6_9FIRM</name>
<dbReference type="Proteomes" id="UP000661649">
    <property type="component" value="Unassembled WGS sequence"/>
</dbReference>
<dbReference type="EMBL" id="JACRTP010000005">
    <property type="protein sequence ID" value="MBC8629342.1"/>
    <property type="molecule type" value="Genomic_DNA"/>
</dbReference>
<sequence>MDEEQRDELERQRIRHERMMRRKQEKIRQLRRRKMMRIGAMAVVLVFVLVFAGRGVGKLFSGVHIKNSSAKNANSSTVEVQAAEDTGEAGKQPVMSASDVDKLKAAPSIGWHQDENGWWYQNRDGSYYQDGWQEVNGSTYYFNSNGYILTGWQTIDDKDCYFDEDGKYDETKQRPMIALTFDDGPGEYTEELINCLVENNAKATFFMLGQNVEAYPEIAKKVSDAGMELGNHSYSHPDLVTIGAEAAAQQVSNTDAALKAATGFEATVMRPPGGSFNDSVKAAIDHPLIIWSIDTRDWATKSEDQTYQVVMDNAQDGSVVLMHDIHEWSVKAAIRMIPDLIAKGFKLVTVSELAEAKGKNLQSGNAYYYFGEGEQQVE</sequence>
<organism evidence="7 8">
    <name type="scientific">Blautia stercoris</name>
    <dbReference type="NCBI Taxonomy" id="871664"/>
    <lineage>
        <taxon>Bacteria</taxon>
        <taxon>Bacillati</taxon>
        <taxon>Bacillota</taxon>
        <taxon>Clostridia</taxon>
        <taxon>Lachnospirales</taxon>
        <taxon>Lachnospiraceae</taxon>
        <taxon>Blautia</taxon>
    </lineage>
</organism>
<dbReference type="InterPro" id="IPR011330">
    <property type="entry name" value="Glyco_hydro/deAcase_b/a-brl"/>
</dbReference>
<dbReference type="PROSITE" id="PS51677">
    <property type="entry name" value="NODB"/>
    <property type="match status" value="1"/>
</dbReference>
<feature type="repeat" description="Cell wall-binding" evidence="4">
    <location>
        <begin position="129"/>
        <end position="148"/>
    </location>
</feature>
<evidence type="ECO:0000313" key="7">
    <source>
        <dbReference type="EMBL" id="MBC8629342.1"/>
    </source>
</evidence>
<reference evidence="7 8" key="1">
    <citation type="submission" date="2020-08" db="EMBL/GenBank/DDBJ databases">
        <title>Genome public.</title>
        <authorList>
            <person name="Liu C."/>
            <person name="Sun Q."/>
        </authorList>
    </citation>
    <scope>NUCLEOTIDE SEQUENCE [LARGE SCALE GENOMIC DNA]</scope>
    <source>
        <strain evidence="7 8">3_YM_SP_D4_24.mj</strain>
    </source>
</reference>
<keyword evidence="5" id="KW-0175">Coiled coil</keyword>
<keyword evidence="8" id="KW-1185">Reference proteome</keyword>
<dbReference type="InterPro" id="IPR002509">
    <property type="entry name" value="NODB_dom"/>
</dbReference>
<gene>
    <name evidence="7" type="ORF">H8712_12100</name>
</gene>
<keyword evidence="2" id="KW-0677">Repeat</keyword>
<dbReference type="PROSITE" id="PS51170">
    <property type="entry name" value="CW"/>
    <property type="match status" value="2"/>
</dbReference>
<accession>A0ABR7PDJ6</accession>
<dbReference type="CDD" id="cd10954">
    <property type="entry name" value="CE4_CtAXE_like"/>
    <property type="match status" value="1"/>
</dbReference>
<dbReference type="PANTHER" id="PTHR10587">
    <property type="entry name" value="GLYCOSYL TRANSFERASE-RELATED"/>
    <property type="match status" value="1"/>
</dbReference>
<dbReference type="InterPro" id="IPR050248">
    <property type="entry name" value="Polysacc_deacetylase_ArnD"/>
</dbReference>
<evidence type="ECO:0000259" key="6">
    <source>
        <dbReference type="PROSITE" id="PS51677"/>
    </source>
</evidence>